<dbReference type="Proteomes" id="UP000677228">
    <property type="component" value="Unassembled WGS sequence"/>
</dbReference>
<accession>A0A8S2S532</accession>
<organism evidence="2 3">
    <name type="scientific">Didymodactylos carnosus</name>
    <dbReference type="NCBI Taxonomy" id="1234261"/>
    <lineage>
        <taxon>Eukaryota</taxon>
        <taxon>Metazoa</taxon>
        <taxon>Spiralia</taxon>
        <taxon>Gnathifera</taxon>
        <taxon>Rotifera</taxon>
        <taxon>Eurotatoria</taxon>
        <taxon>Bdelloidea</taxon>
        <taxon>Philodinida</taxon>
        <taxon>Philodinidae</taxon>
        <taxon>Didymodactylos</taxon>
    </lineage>
</organism>
<evidence type="ECO:0000313" key="3">
    <source>
        <dbReference type="Proteomes" id="UP000682733"/>
    </source>
</evidence>
<dbReference type="AlphaFoldDB" id="A0A8S2S532"/>
<sequence length="26" mass="2903">PDESTTKIPSINTSLWDYDGNFTTSL</sequence>
<reference evidence="2" key="1">
    <citation type="submission" date="2021-02" db="EMBL/GenBank/DDBJ databases">
        <authorList>
            <person name="Nowell W R."/>
        </authorList>
    </citation>
    <scope>NUCLEOTIDE SEQUENCE</scope>
</reference>
<proteinExistence type="predicted"/>
<gene>
    <name evidence="1" type="ORF">OVA965_LOCUS33090</name>
    <name evidence="2" type="ORF">TMI583_LOCUS33973</name>
</gene>
<protein>
    <submittedName>
        <fullName evidence="2">Uncharacterized protein</fullName>
    </submittedName>
</protein>
<name>A0A8S2S532_9BILA</name>
<comment type="caution">
    <text evidence="2">The sequence shown here is derived from an EMBL/GenBank/DDBJ whole genome shotgun (WGS) entry which is preliminary data.</text>
</comment>
<evidence type="ECO:0000313" key="1">
    <source>
        <dbReference type="EMBL" id="CAF1402445.1"/>
    </source>
</evidence>
<feature type="non-terminal residue" evidence="2">
    <location>
        <position position="1"/>
    </location>
</feature>
<dbReference type="EMBL" id="CAJOBA010048142">
    <property type="protein sequence ID" value="CAF4209363.1"/>
    <property type="molecule type" value="Genomic_DNA"/>
</dbReference>
<dbReference type="EMBL" id="CAJNOK010026407">
    <property type="protein sequence ID" value="CAF1402445.1"/>
    <property type="molecule type" value="Genomic_DNA"/>
</dbReference>
<dbReference type="Proteomes" id="UP000682733">
    <property type="component" value="Unassembled WGS sequence"/>
</dbReference>
<evidence type="ECO:0000313" key="2">
    <source>
        <dbReference type="EMBL" id="CAF4209363.1"/>
    </source>
</evidence>